<dbReference type="GO" id="GO:0033281">
    <property type="term" value="C:TAT protein transport complex"/>
    <property type="evidence" value="ECO:0007669"/>
    <property type="project" value="TreeGrafter"/>
</dbReference>
<feature type="transmembrane region" description="Helical" evidence="6">
    <location>
        <begin position="26"/>
        <end position="44"/>
    </location>
</feature>
<evidence type="ECO:0000256" key="6">
    <source>
        <dbReference type="SAM" id="Phobius"/>
    </source>
</evidence>
<feature type="transmembrane region" description="Helical" evidence="6">
    <location>
        <begin position="218"/>
        <end position="238"/>
    </location>
</feature>
<dbReference type="PRINTS" id="PR01840">
    <property type="entry name" value="TATCFAMILY"/>
</dbReference>
<keyword evidence="4 6" id="KW-1133">Transmembrane helix</keyword>
<accession>A0A4D6WYI9</accession>
<dbReference type="InterPro" id="IPR019820">
    <property type="entry name" value="Sec-indep_translocase_CS"/>
</dbReference>
<dbReference type="AlphaFoldDB" id="A0A4D6WYI9"/>
<evidence type="ECO:0000256" key="2">
    <source>
        <dbReference type="ARBA" id="ARBA00008882"/>
    </source>
</evidence>
<keyword evidence="3 6" id="KW-0812">Transmembrane</keyword>
<comment type="similarity">
    <text evidence="2">Belongs to the TatC family.</text>
</comment>
<dbReference type="PROSITE" id="PS01218">
    <property type="entry name" value="TATC"/>
    <property type="match status" value="1"/>
</dbReference>
<dbReference type="GO" id="GO:0043953">
    <property type="term" value="P:protein transport by the Tat complex"/>
    <property type="evidence" value="ECO:0007669"/>
    <property type="project" value="TreeGrafter"/>
</dbReference>
<keyword evidence="5 6" id="KW-0472">Membrane</keyword>
<dbReference type="EMBL" id="MK814736">
    <property type="protein sequence ID" value="QCI08709.1"/>
    <property type="molecule type" value="Genomic_DNA"/>
</dbReference>
<feature type="transmembrane region" description="Helical" evidence="6">
    <location>
        <begin position="155"/>
        <end position="182"/>
    </location>
</feature>
<dbReference type="NCBIfam" id="TIGR00945">
    <property type="entry name" value="tatC"/>
    <property type="match status" value="1"/>
</dbReference>
<dbReference type="PANTHER" id="PTHR30371:SF0">
    <property type="entry name" value="SEC-INDEPENDENT PROTEIN TRANSLOCASE PROTEIN TATC, CHLOROPLASTIC-RELATED"/>
    <property type="match status" value="1"/>
</dbReference>
<comment type="subcellular location">
    <subcellularLocation>
        <location evidence="1">Membrane</location>
        <topology evidence="1">Multi-pass membrane protein</topology>
    </subcellularLocation>
</comment>
<evidence type="ECO:0000256" key="3">
    <source>
        <dbReference type="ARBA" id="ARBA00022692"/>
    </source>
</evidence>
<feature type="transmembrane region" description="Helical" evidence="6">
    <location>
        <begin position="194"/>
        <end position="212"/>
    </location>
</feature>
<sequence length="240" mass="27637">MKKIWHSNQDQEMSIVEHLEELRERLLISFLFFIIITIICLIYIKNISYFLQEPATGIKFLQLAPGEYLFVSIKISISLALIISSPFILYQIILFILPGLTQKEIQKIIPLLISSIILFFIGIIFSFTILIPTALNFLISYGADIVEPIWSFEEYFNFLIVLLFSTGLTFQIPIIQIILGIFNIYTSKKMLQSWKYVVFISTILGAIITPSTDPVTQIFMTSTIILLYFSGILFLQILKK</sequence>
<dbReference type="Pfam" id="PF00902">
    <property type="entry name" value="TatC"/>
    <property type="match status" value="1"/>
</dbReference>
<dbReference type="GO" id="GO:0009977">
    <property type="term" value="F:proton motive force dependent protein transmembrane transporter activity"/>
    <property type="evidence" value="ECO:0007669"/>
    <property type="project" value="TreeGrafter"/>
</dbReference>
<name>A0A4D6WYI9_9FLOR</name>
<reference evidence="7" key="1">
    <citation type="journal article" date="2019" name="Mol. Phylogenet. Evol.">
        <title>Morphological evolution and classification of the red algal order Ceramiales inferred using plastid phylogenomics.</title>
        <authorList>
            <person name="Diaz-Tapia P."/>
            <person name="Pasella M.M."/>
            <person name="Verbruggen H."/>
            <person name="Maggs C.A."/>
        </authorList>
    </citation>
    <scope>NUCLEOTIDE SEQUENCE</scope>
    <source>
        <strain evidence="7">PD2995</strain>
    </source>
</reference>
<dbReference type="InterPro" id="IPR002033">
    <property type="entry name" value="TatC"/>
</dbReference>
<dbReference type="GO" id="GO:0065002">
    <property type="term" value="P:intracellular protein transmembrane transport"/>
    <property type="evidence" value="ECO:0007669"/>
    <property type="project" value="TreeGrafter"/>
</dbReference>
<organism evidence="7">
    <name type="scientific">Sphondylothamnion multifidum</name>
    <dbReference type="NCBI Taxonomy" id="193186"/>
    <lineage>
        <taxon>Eukaryota</taxon>
        <taxon>Rhodophyta</taxon>
        <taxon>Florideophyceae</taxon>
        <taxon>Rhodymeniophycidae</taxon>
        <taxon>Ceramiales</taxon>
        <taxon>Ceramiaceae</taxon>
        <taxon>Sphondylothamnion</taxon>
    </lineage>
</organism>
<feature type="transmembrane region" description="Helical" evidence="6">
    <location>
        <begin position="75"/>
        <end position="97"/>
    </location>
</feature>
<dbReference type="PANTHER" id="PTHR30371">
    <property type="entry name" value="SEC-INDEPENDENT PROTEIN TRANSLOCASE PROTEIN TATC"/>
    <property type="match status" value="1"/>
</dbReference>
<evidence type="ECO:0000256" key="1">
    <source>
        <dbReference type="ARBA" id="ARBA00004141"/>
    </source>
</evidence>
<gene>
    <name evidence="7" type="primary">tatC</name>
</gene>
<feature type="transmembrane region" description="Helical" evidence="6">
    <location>
        <begin position="109"/>
        <end position="135"/>
    </location>
</feature>
<evidence type="ECO:0000313" key="7">
    <source>
        <dbReference type="EMBL" id="QCI08709.1"/>
    </source>
</evidence>
<evidence type="ECO:0000256" key="5">
    <source>
        <dbReference type="ARBA" id="ARBA00023136"/>
    </source>
</evidence>
<keyword evidence="7" id="KW-0934">Plastid</keyword>
<reference evidence="7" key="2">
    <citation type="submission" date="2019-04" db="EMBL/GenBank/DDBJ databases">
        <authorList>
            <person name="Pasella M."/>
        </authorList>
    </citation>
    <scope>NUCLEOTIDE SEQUENCE</scope>
    <source>
        <strain evidence="7">PD2995</strain>
    </source>
</reference>
<evidence type="ECO:0000256" key="4">
    <source>
        <dbReference type="ARBA" id="ARBA00022989"/>
    </source>
</evidence>
<protein>
    <submittedName>
        <fullName evidence="7">Sec-independent protein translocase component TatC</fullName>
    </submittedName>
</protein>
<dbReference type="HAMAP" id="MF_00902">
    <property type="entry name" value="TatC"/>
    <property type="match status" value="1"/>
</dbReference>
<proteinExistence type="inferred from homology"/>
<geneLocation type="plastid" evidence="7"/>